<protein>
    <recommendedName>
        <fullName evidence="4">UPAR/Ly6 domain-containing protein</fullName>
    </recommendedName>
</protein>
<feature type="non-terminal residue" evidence="2">
    <location>
        <position position="1"/>
    </location>
</feature>
<keyword evidence="1" id="KW-0812">Transmembrane</keyword>
<gene>
    <name evidence="2" type="ORF">BOX15_Mlig009798g1</name>
</gene>
<evidence type="ECO:0000313" key="2">
    <source>
        <dbReference type="EMBL" id="PAA71030.1"/>
    </source>
</evidence>
<evidence type="ECO:0000256" key="1">
    <source>
        <dbReference type="SAM" id="Phobius"/>
    </source>
</evidence>
<evidence type="ECO:0008006" key="4">
    <source>
        <dbReference type="Google" id="ProtNLM"/>
    </source>
</evidence>
<keyword evidence="1" id="KW-0472">Membrane</keyword>
<accession>A0A267FB78</accession>
<keyword evidence="1" id="KW-1133">Transmembrane helix</keyword>
<dbReference type="EMBL" id="NIVC01001187">
    <property type="protein sequence ID" value="PAA71030.1"/>
    <property type="molecule type" value="Genomic_DNA"/>
</dbReference>
<feature type="transmembrane region" description="Helical" evidence="1">
    <location>
        <begin position="13"/>
        <end position="30"/>
    </location>
</feature>
<reference evidence="2 3" key="1">
    <citation type="submission" date="2017-06" db="EMBL/GenBank/DDBJ databases">
        <title>A platform for efficient transgenesis in Macrostomum lignano, a flatworm model organism for stem cell research.</title>
        <authorList>
            <person name="Berezikov E."/>
        </authorList>
    </citation>
    <scope>NUCLEOTIDE SEQUENCE [LARGE SCALE GENOMIC DNA]</scope>
    <source>
        <strain evidence="2">DV1</strain>
        <tissue evidence="2">Whole organism</tissue>
    </source>
</reference>
<evidence type="ECO:0000313" key="3">
    <source>
        <dbReference type="Proteomes" id="UP000215902"/>
    </source>
</evidence>
<dbReference type="OrthoDB" id="8835233at2759"/>
<organism evidence="2 3">
    <name type="scientific">Macrostomum lignano</name>
    <dbReference type="NCBI Taxonomy" id="282301"/>
    <lineage>
        <taxon>Eukaryota</taxon>
        <taxon>Metazoa</taxon>
        <taxon>Spiralia</taxon>
        <taxon>Lophotrochozoa</taxon>
        <taxon>Platyhelminthes</taxon>
        <taxon>Rhabditophora</taxon>
        <taxon>Macrostomorpha</taxon>
        <taxon>Macrostomida</taxon>
        <taxon>Macrostomidae</taxon>
        <taxon>Macrostomum</taxon>
    </lineage>
</organism>
<name>A0A267FB78_9PLAT</name>
<dbReference type="Proteomes" id="UP000215902">
    <property type="component" value="Unassembled WGS sequence"/>
</dbReference>
<sequence>CSERTETCISQRLIFWNSVSSFSCLIALRLKRLRMRVVDEASGCALLPLLILASMALLCHGQTADGLTCYKCSNSRDLSVCLSRTETCSGSESCYKAETAGSMTGVVEKYSMGCMDTTTCARQPQSTACDLCDNAGQTCYSCCRDRSYCNSGTRPAIDLRQVVVALAIACCLPGLRA</sequence>
<comment type="caution">
    <text evidence="2">The sequence shown here is derived from an EMBL/GenBank/DDBJ whole genome shotgun (WGS) entry which is preliminary data.</text>
</comment>
<dbReference type="AlphaFoldDB" id="A0A267FB78"/>
<proteinExistence type="predicted"/>
<keyword evidence="3" id="KW-1185">Reference proteome</keyword>